<keyword evidence="1" id="KW-0812">Transmembrane</keyword>
<sequence>MWTEPLQPAFSVAAALGVLIAGGFAALFGLRAKHRLQQEKTAFYLDKHLSYFSYLSMHIDGKEPLLPPPASWRQPNSRRFRGS</sequence>
<keyword evidence="3" id="KW-1185">Reference proteome</keyword>
<keyword evidence="1" id="KW-0472">Membrane</keyword>
<gene>
    <name evidence="2" type="ORF">SK3146_04479</name>
</gene>
<evidence type="ECO:0000313" key="3">
    <source>
        <dbReference type="Proteomes" id="UP001057134"/>
    </source>
</evidence>
<name>A0ABY4RU80_9BACL</name>
<keyword evidence="1" id="KW-1133">Transmembrane helix</keyword>
<dbReference type="Proteomes" id="UP001057134">
    <property type="component" value="Chromosome"/>
</dbReference>
<feature type="transmembrane region" description="Helical" evidence="1">
    <location>
        <begin position="6"/>
        <end position="30"/>
    </location>
</feature>
<proteinExistence type="predicted"/>
<accession>A0ABY4RU80</accession>
<dbReference type="RefSeq" id="WP_249860859.1">
    <property type="nucleotide sequence ID" value="NZ_CP027059.1"/>
</dbReference>
<protein>
    <submittedName>
        <fullName evidence="2">Uncharacterized protein</fullName>
    </submittedName>
</protein>
<evidence type="ECO:0000256" key="1">
    <source>
        <dbReference type="SAM" id="Phobius"/>
    </source>
</evidence>
<reference evidence="2" key="2">
    <citation type="journal article" date="2021" name="J Anim Sci Technol">
        <title>Complete genome sequence of Paenibacillus konkukensis sp. nov. SK3146 as a potential probiotic strain.</title>
        <authorList>
            <person name="Jung H.I."/>
            <person name="Park S."/>
            <person name="Niu K.M."/>
            <person name="Lee S.W."/>
            <person name="Kothari D."/>
            <person name="Yi K.J."/>
            <person name="Kim S.K."/>
        </authorList>
    </citation>
    <scope>NUCLEOTIDE SEQUENCE</scope>
    <source>
        <strain evidence="2">SK3146</strain>
    </source>
</reference>
<evidence type="ECO:0000313" key="2">
    <source>
        <dbReference type="EMBL" id="UQZ85196.1"/>
    </source>
</evidence>
<reference evidence="2" key="1">
    <citation type="submission" date="2018-02" db="EMBL/GenBank/DDBJ databases">
        <authorList>
            <person name="Kim S.-K."/>
            <person name="Jung H.-I."/>
            <person name="Lee S.-W."/>
        </authorList>
    </citation>
    <scope>NUCLEOTIDE SEQUENCE</scope>
    <source>
        <strain evidence="2">SK3146</strain>
    </source>
</reference>
<dbReference type="EMBL" id="CP027059">
    <property type="protein sequence ID" value="UQZ85196.1"/>
    <property type="molecule type" value="Genomic_DNA"/>
</dbReference>
<organism evidence="2 3">
    <name type="scientific">Paenibacillus konkukensis</name>
    <dbReference type="NCBI Taxonomy" id="2020716"/>
    <lineage>
        <taxon>Bacteria</taxon>
        <taxon>Bacillati</taxon>
        <taxon>Bacillota</taxon>
        <taxon>Bacilli</taxon>
        <taxon>Bacillales</taxon>
        <taxon>Paenibacillaceae</taxon>
        <taxon>Paenibacillus</taxon>
    </lineage>
</organism>